<evidence type="ECO:0000313" key="3">
    <source>
        <dbReference type="Proteomes" id="UP000034293"/>
    </source>
</evidence>
<dbReference type="EMBL" id="LBZA01000013">
    <property type="protein sequence ID" value="KKR64049.1"/>
    <property type="molecule type" value="Genomic_DNA"/>
</dbReference>
<protein>
    <submittedName>
        <fullName evidence="2">Uncharacterized protein</fullName>
    </submittedName>
</protein>
<comment type="caution">
    <text evidence="2">The sequence shown here is derived from an EMBL/GenBank/DDBJ whole genome shotgun (WGS) entry which is preliminary data.</text>
</comment>
<organism evidence="2 3">
    <name type="scientific">Candidatus Woesebacteria bacterium GW2011_GWA1_40_43</name>
    <dbReference type="NCBI Taxonomy" id="1618553"/>
    <lineage>
        <taxon>Bacteria</taxon>
        <taxon>Candidatus Woeseibacteriota</taxon>
    </lineage>
</organism>
<reference evidence="2 3" key="1">
    <citation type="journal article" date="2015" name="Nature">
        <title>rRNA introns, odd ribosomes, and small enigmatic genomes across a large radiation of phyla.</title>
        <authorList>
            <person name="Brown C.T."/>
            <person name="Hug L.A."/>
            <person name="Thomas B.C."/>
            <person name="Sharon I."/>
            <person name="Castelle C.J."/>
            <person name="Singh A."/>
            <person name="Wilkins M.J."/>
            <person name="Williams K.H."/>
            <person name="Banfield J.F."/>
        </authorList>
    </citation>
    <scope>NUCLEOTIDE SEQUENCE [LARGE SCALE GENOMIC DNA]</scope>
</reference>
<feature type="transmembrane region" description="Helical" evidence="1">
    <location>
        <begin position="12"/>
        <end position="34"/>
    </location>
</feature>
<dbReference type="AlphaFoldDB" id="A0A0G0SGV8"/>
<evidence type="ECO:0000256" key="1">
    <source>
        <dbReference type="SAM" id="Phobius"/>
    </source>
</evidence>
<keyword evidence="1" id="KW-0812">Transmembrane</keyword>
<keyword evidence="1" id="KW-0472">Membrane</keyword>
<keyword evidence="1" id="KW-1133">Transmembrane helix</keyword>
<accession>A0A0G0SGV8</accession>
<name>A0A0G0SGV8_9BACT</name>
<gene>
    <name evidence="2" type="ORF">UU02_C0013G0007</name>
</gene>
<dbReference type="Proteomes" id="UP000034293">
    <property type="component" value="Unassembled WGS sequence"/>
</dbReference>
<sequence>MDKIFGKHQKNKVLRITLFFGIILIVAIGAFRFFNLKNFIGDKIGSFSKKSSEIQNTNTEKSKTASCTRTTRLENKPQYDRALSLIAERYEVWEKSPGLNTFPSQLTNCIKIVESDVRASQKVEGYFEFNGEEIKDNYFPIYVDKDYSYSDDIVNALLLVHEITHVRQYLDLLNGKDNLSCIDKEVEAFFGEWEFSRFQGDETNKSIDLRIKYDEDLNPQLQIIKSINNYIVSQKFVGLVELCKDESSNNPCSKIIDDHQKQMIKEIVVSDDYYQKQCELQ</sequence>
<evidence type="ECO:0000313" key="2">
    <source>
        <dbReference type="EMBL" id="KKR64049.1"/>
    </source>
</evidence>
<proteinExistence type="predicted"/>